<dbReference type="Gene3D" id="3.90.280.10">
    <property type="entry name" value="PEBP-like"/>
    <property type="match status" value="1"/>
</dbReference>
<evidence type="ECO:0000313" key="2">
    <source>
        <dbReference type="WBParaSite" id="SMUV_0000036801-mRNA-1"/>
    </source>
</evidence>
<dbReference type="InterPro" id="IPR035810">
    <property type="entry name" value="PEBP_euk"/>
</dbReference>
<sequence>MSEDLAAKFAEHEITPNIIPNPPKFKLNCNWDGIQVEPGQIMSTRHLRFAPRFTLDVDPESTFTLVMIDPDNLSRKNPSVAEWLHWLVTNIPASNVLEGINGGQHQMAYGTPAPQPRTDFHRYVILLFEHQGRRLNVPTINQRAKFNIKQFMEKHKLGDPLAGNFFLAKHEG</sequence>
<dbReference type="Pfam" id="PF01161">
    <property type="entry name" value="PBP"/>
    <property type="match status" value="1"/>
</dbReference>
<dbReference type="WBParaSite" id="SMUV_0000036801-mRNA-1">
    <property type="protein sequence ID" value="SMUV_0000036801-mRNA-1"/>
    <property type="gene ID" value="SMUV_0000036801"/>
</dbReference>
<dbReference type="PANTHER" id="PTHR11362">
    <property type="entry name" value="PHOSPHATIDYLETHANOLAMINE-BINDING PROTEIN"/>
    <property type="match status" value="1"/>
</dbReference>
<proteinExistence type="predicted"/>
<dbReference type="Proteomes" id="UP000046393">
    <property type="component" value="Unplaced"/>
</dbReference>
<dbReference type="SUPFAM" id="SSF49777">
    <property type="entry name" value="PEBP-like"/>
    <property type="match status" value="1"/>
</dbReference>
<keyword evidence="1" id="KW-1185">Reference proteome</keyword>
<dbReference type="InterPro" id="IPR008914">
    <property type="entry name" value="PEBP"/>
</dbReference>
<evidence type="ECO:0000313" key="1">
    <source>
        <dbReference type="Proteomes" id="UP000046393"/>
    </source>
</evidence>
<dbReference type="STRING" id="451379.A0A0N5A8G8"/>
<accession>A0A0N5A8G8</accession>
<organism evidence="1 2">
    <name type="scientific">Syphacia muris</name>
    <dbReference type="NCBI Taxonomy" id="451379"/>
    <lineage>
        <taxon>Eukaryota</taxon>
        <taxon>Metazoa</taxon>
        <taxon>Ecdysozoa</taxon>
        <taxon>Nematoda</taxon>
        <taxon>Chromadorea</taxon>
        <taxon>Rhabditida</taxon>
        <taxon>Spirurina</taxon>
        <taxon>Oxyuridomorpha</taxon>
        <taxon>Oxyuroidea</taxon>
        <taxon>Oxyuridae</taxon>
        <taxon>Syphacia</taxon>
    </lineage>
</organism>
<name>A0A0N5A8G8_9BILA</name>
<protein>
    <submittedName>
        <fullName evidence="2">Phosphatidylethanolamine-binding protein</fullName>
    </submittedName>
</protein>
<dbReference type="InterPro" id="IPR036610">
    <property type="entry name" value="PEBP-like_sf"/>
</dbReference>
<dbReference type="AlphaFoldDB" id="A0A0N5A8G8"/>
<reference evidence="2" key="1">
    <citation type="submission" date="2017-02" db="UniProtKB">
        <authorList>
            <consortium name="WormBaseParasite"/>
        </authorList>
    </citation>
    <scope>IDENTIFICATION</scope>
</reference>
<dbReference type="PANTHER" id="PTHR11362:SF44">
    <property type="entry name" value="PHOSPHATIDYLETHANOLAMINE-BINDING PROTEIN"/>
    <property type="match status" value="1"/>
</dbReference>
<dbReference type="CDD" id="cd00866">
    <property type="entry name" value="PEBP_euk"/>
    <property type="match status" value="1"/>
</dbReference>